<dbReference type="RefSeq" id="WP_166657302.1">
    <property type="nucleotide sequence ID" value="NZ_SOAU01000001.1"/>
</dbReference>
<dbReference type="Pfam" id="PF07687">
    <property type="entry name" value="M20_dimer"/>
    <property type="match status" value="1"/>
</dbReference>
<evidence type="ECO:0000256" key="5">
    <source>
        <dbReference type="ARBA" id="ARBA00022833"/>
    </source>
</evidence>
<protein>
    <submittedName>
        <fullName evidence="7">Acetylornithine deacetylase</fullName>
    </submittedName>
</protein>
<comment type="caution">
    <text evidence="7">The sequence shown here is derived from an EMBL/GenBank/DDBJ whole genome shotgun (WGS) entry which is preliminary data.</text>
</comment>
<feature type="domain" description="Peptidase M20 dimerisation" evidence="6">
    <location>
        <begin position="188"/>
        <end position="293"/>
    </location>
</feature>
<dbReference type="GO" id="GO:0016787">
    <property type="term" value="F:hydrolase activity"/>
    <property type="evidence" value="ECO:0007669"/>
    <property type="project" value="UniProtKB-KW"/>
</dbReference>
<keyword evidence="3" id="KW-0479">Metal-binding</keyword>
<keyword evidence="5" id="KW-0862">Zinc</keyword>
<comment type="cofactor">
    <cofactor evidence="1">
        <name>Zn(2+)</name>
        <dbReference type="ChEBI" id="CHEBI:29105"/>
    </cofactor>
</comment>
<gene>
    <name evidence="7" type="ORF">BDK89_0283</name>
</gene>
<dbReference type="Proteomes" id="UP000294558">
    <property type="component" value="Unassembled WGS sequence"/>
</dbReference>
<proteinExistence type="inferred from homology"/>
<sequence length="393" mass="41613">MVVTAEQLAGCVAELVRIPSVNPLHRGPIAESAGPIGEAAIAGRLAERLSSLGADDVVLDDVDEGRPNVYARFDGRTDRLVVLDVHTDTVTVEHMTDPPFDGRIDDEFVWGRGALDTKASLGVILALLEQWRADGRTAEPTLLVVGSVCEEAGGLLGAGRFRDWVHERGHRIDQLVVAEPTELAPIHGHKGGVSIEVTVHGKAAHSALPDLGANAIEAMAHVIAAYEAEHRRLQTIEPTTELGTSTLSVTEISGGTGGNVIPAECRITIGQRVVPGQVAHECHERLIEIAHEASPLPVTCRSLLPAQPDGTFGSEAFYQPPDGDLVRTLAGAAGTTPTVAPFGTNALRYGGLARELCVFGPGRIDDAHQATERVAIADLVRLASCYEAWLTPT</sequence>
<dbReference type="PANTHER" id="PTHR43808">
    <property type="entry name" value="ACETYLORNITHINE DEACETYLASE"/>
    <property type="match status" value="1"/>
</dbReference>
<evidence type="ECO:0000256" key="3">
    <source>
        <dbReference type="ARBA" id="ARBA00022723"/>
    </source>
</evidence>
<dbReference type="AlphaFoldDB" id="A0A4V3EIJ4"/>
<comment type="similarity">
    <text evidence="2">Belongs to the peptidase M20A family.</text>
</comment>
<dbReference type="InterPro" id="IPR011650">
    <property type="entry name" value="Peptidase_M20_dimer"/>
</dbReference>
<evidence type="ECO:0000313" key="8">
    <source>
        <dbReference type="Proteomes" id="UP000294558"/>
    </source>
</evidence>
<dbReference type="Gene3D" id="3.30.70.360">
    <property type="match status" value="1"/>
</dbReference>
<dbReference type="InterPro" id="IPR036264">
    <property type="entry name" value="Bact_exopeptidase_dim_dom"/>
</dbReference>
<name>A0A4V3EIJ4_9ACTN</name>
<dbReference type="Gene3D" id="3.40.630.10">
    <property type="entry name" value="Zn peptidases"/>
    <property type="match status" value="2"/>
</dbReference>
<reference evidence="7 8" key="1">
    <citation type="submission" date="2019-03" db="EMBL/GenBank/DDBJ databases">
        <title>Sequencing the genomes of 1000 actinobacteria strains.</title>
        <authorList>
            <person name="Klenk H.-P."/>
        </authorList>
    </citation>
    <scope>NUCLEOTIDE SEQUENCE [LARGE SCALE GENOMIC DNA]</scope>
    <source>
        <strain evidence="7 8">DSM 18936</strain>
    </source>
</reference>
<evidence type="ECO:0000259" key="6">
    <source>
        <dbReference type="Pfam" id="PF07687"/>
    </source>
</evidence>
<organism evidence="7 8">
    <name type="scientific">Ilumatobacter fluminis</name>
    <dbReference type="NCBI Taxonomy" id="467091"/>
    <lineage>
        <taxon>Bacteria</taxon>
        <taxon>Bacillati</taxon>
        <taxon>Actinomycetota</taxon>
        <taxon>Acidimicrobiia</taxon>
        <taxon>Acidimicrobiales</taxon>
        <taxon>Ilumatobacteraceae</taxon>
        <taxon>Ilumatobacter</taxon>
    </lineage>
</organism>
<dbReference type="Pfam" id="PF01546">
    <property type="entry name" value="Peptidase_M20"/>
    <property type="match status" value="1"/>
</dbReference>
<evidence type="ECO:0000256" key="4">
    <source>
        <dbReference type="ARBA" id="ARBA00022801"/>
    </source>
</evidence>
<dbReference type="InterPro" id="IPR050072">
    <property type="entry name" value="Peptidase_M20A"/>
</dbReference>
<keyword evidence="8" id="KW-1185">Reference proteome</keyword>
<dbReference type="InterPro" id="IPR002933">
    <property type="entry name" value="Peptidase_M20"/>
</dbReference>
<accession>A0A4V3EIJ4</accession>
<dbReference type="PANTHER" id="PTHR43808:SF8">
    <property type="entry name" value="PEPTIDASE M20 DIMERISATION DOMAIN-CONTAINING PROTEIN"/>
    <property type="match status" value="1"/>
</dbReference>
<evidence type="ECO:0000313" key="7">
    <source>
        <dbReference type="EMBL" id="TDT14728.1"/>
    </source>
</evidence>
<dbReference type="EMBL" id="SOAU01000001">
    <property type="protein sequence ID" value="TDT14728.1"/>
    <property type="molecule type" value="Genomic_DNA"/>
</dbReference>
<dbReference type="SUPFAM" id="SSF53187">
    <property type="entry name" value="Zn-dependent exopeptidases"/>
    <property type="match status" value="1"/>
</dbReference>
<dbReference type="SUPFAM" id="SSF55031">
    <property type="entry name" value="Bacterial exopeptidase dimerisation domain"/>
    <property type="match status" value="1"/>
</dbReference>
<keyword evidence="4" id="KW-0378">Hydrolase</keyword>
<evidence type="ECO:0000256" key="2">
    <source>
        <dbReference type="ARBA" id="ARBA00006247"/>
    </source>
</evidence>
<dbReference type="GO" id="GO:0046872">
    <property type="term" value="F:metal ion binding"/>
    <property type="evidence" value="ECO:0007669"/>
    <property type="project" value="UniProtKB-KW"/>
</dbReference>
<evidence type="ECO:0000256" key="1">
    <source>
        <dbReference type="ARBA" id="ARBA00001947"/>
    </source>
</evidence>